<reference evidence="1" key="1">
    <citation type="submission" date="2018-05" db="EMBL/GenBank/DDBJ databases">
        <authorList>
            <person name="Lanie J.A."/>
            <person name="Ng W.-L."/>
            <person name="Kazmierczak K.M."/>
            <person name="Andrzejewski T.M."/>
            <person name="Davidsen T.M."/>
            <person name="Wayne K.J."/>
            <person name="Tettelin H."/>
            <person name="Glass J.I."/>
            <person name="Rusch D."/>
            <person name="Podicherti R."/>
            <person name="Tsui H.-C.T."/>
            <person name="Winkler M.E."/>
        </authorList>
    </citation>
    <scope>NUCLEOTIDE SEQUENCE</scope>
</reference>
<organism evidence="1">
    <name type="scientific">marine metagenome</name>
    <dbReference type="NCBI Taxonomy" id="408172"/>
    <lineage>
        <taxon>unclassified sequences</taxon>
        <taxon>metagenomes</taxon>
        <taxon>ecological metagenomes</taxon>
    </lineage>
</organism>
<name>A0A382B111_9ZZZZ</name>
<protein>
    <submittedName>
        <fullName evidence="1">Uncharacterized protein</fullName>
    </submittedName>
</protein>
<dbReference type="EMBL" id="UINC01027558">
    <property type="protein sequence ID" value="SVB07002.1"/>
    <property type="molecule type" value="Genomic_DNA"/>
</dbReference>
<sequence length="47" mass="5418">TKGNIQALISKWTSHSDYIGNKQHNIAKRSHGYRNCYQTRLALNWGS</sequence>
<evidence type="ECO:0000313" key="1">
    <source>
        <dbReference type="EMBL" id="SVB07002.1"/>
    </source>
</evidence>
<gene>
    <name evidence="1" type="ORF">METZ01_LOCUS159856</name>
</gene>
<feature type="non-terminal residue" evidence="1">
    <location>
        <position position="1"/>
    </location>
</feature>
<dbReference type="AlphaFoldDB" id="A0A382B111"/>
<accession>A0A382B111</accession>
<proteinExistence type="predicted"/>